<dbReference type="Proteomes" id="UP001272345">
    <property type="component" value="Unassembled WGS sequence"/>
</dbReference>
<protein>
    <recommendedName>
        <fullName evidence="3">Phage protein</fullName>
    </recommendedName>
</protein>
<dbReference type="RefSeq" id="WP_320694071.1">
    <property type="nucleotide sequence ID" value="NZ_JAXHDO010000009.1"/>
</dbReference>
<gene>
    <name evidence="1" type="ORF">SPC83_08235</name>
</gene>
<dbReference type="EMBL" id="JAXHDO010000009">
    <property type="protein sequence ID" value="MDY4338100.1"/>
    <property type="molecule type" value="Genomic_DNA"/>
</dbReference>
<sequence length="133" mass="15079">MSYLTKEEFTELGFECEGDFYKLLKRAKLAIDAYTRDFYFLNSFDSDNEARKRAVKLAMAYQIAYLDTSGVLTAEDKQSIASMSVGRTSVSYRTGSQNGSGSLSVAERYNLSKDTENWLKMAGFGYARVDYDR</sequence>
<comment type="caution">
    <text evidence="1">The sequence shown here is derived from an EMBL/GenBank/DDBJ whole genome shotgun (WGS) entry which is preliminary data.</text>
</comment>
<evidence type="ECO:0000313" key="1">
    <source>
        <dbReference type="EMBL" id="MDY4338100.1"/>
    </source>
</evidence>
<proteinExistence type="predicted"/>
<reference evidence="1 2" key="1">
    <citation type="submission" date="2023-11" db="EMBL/GenBank/DDBJ databases">
        <title>Streptococcus wuxiensis sp. nov., Streptococcus jiangnanensis sp. nov., Streptococcus fermentans sp. nov., three novel members of the genus Streptococcus isolated from breast milk.</title>
        <authorList>
            <person name="Zhou Y."/>
            <person name="Yang B."/>
        </authorList>
    </citation>
    <scope>NUCLEOTIDE SEQUENCE [LARGE SCALE GENOMIC DNA]</scope>
    <source>
        <strain evidence="1 2">21WXBC0057M1</strain>
    </source>
</reference>
<keyword evidence="2" id="KW-1185">Reference proteome</keyword>
<evidence type="ECO:0000313" key="2">
    <source>
        <dbReference type="Proteomes" id="UP001272345"/>
    </source>
</evidence>
<accession>A0ABU5FT31</accession>
<evidence type="ECO:0008006" key="3">
    <source>
        <dbReference type="Google" id="ProtNLM"/>
    </source>
</evidence>
<name>A0ABU5FT31_9STRE</name>
<organism evidence="1 2">
    <name type="scientific">Streptococcus wuxiensis</name>
    <dbReference type="NCBI Taxonomy" id="3095078"/>
    <lineage>
        <taxon>Bacteria</taxon>
        <taxon>Bacillati</taxon>
        <taxon>Bacillota</taxon>
        <taxon>Bacilli</taxon>
        <taxon>Lactobacillales</taxon>
        <taxon>Streptococcaceae</taxon>
        <taxon>Streptococcus</taxon>
    </lineage>
</organism>